<dbReference type="GO" id="GO:0005524">
    <property type="term" value="F:ATP binding"/>
    <property type="evidence" value="ECO:0007669"/>
    <property type="project" value="UniProtKB-KW"/>
</dbReference>
<evidence type="ECO:0000259" key="10">
    <source>
        <dbReference type="Pfam" id="PF02782"/>
    </source>
</evidence>
<dbReference type="InterPro" id="IPR043129">
    <property type="entry name" value="ATPase_NBD"/>
</dbReference>
<evidence type="ECO:0000256" key="1">
    <source>
        <dbReference type="ARBA" id="ARBA00005190"/>
    </source>
</evidence>
<dbReference type="Pfam" id="PF02782">
    <property type="entry name" value="FGGY_C"/>
    <property type="match status" value="1"/>
</dbReference>
<protein>
    <recommendedName>
        <fullName evidence="3">glycerol kinase</fullName>
        <ecNumber evidence="3">2.7.1.30</ecNumber>
    </recommendedName>
    <alternativeName>
        <fullName evidence="9">ATP:glycerol 3-phosphotransferase</fullName>
    </alternativeName>
</protein>
<evidence type="ECO:0000256" key="4">
    <source>
        <dbReference type="ARBA" id="ARBA00022679"/>
    </source>
</evidence>
<dbReference type="PANTHER" id="PTHR10196:SF69">
    <property type="entry name" value="GLYCEROL KINASE"/>
    <property type="match status" value="1"/>
</dbReference>
<keyword evidence="7" id="KW-0319">Glycerol metabolism</keyword>
<keyword evidence="5" id="KW-0547">Nucleotide-binding</keyword>
<sequence>MESYWRNKWRCACDRCYKCLTNTTNEHTIFKMGSHTLFFNIPMNILPTILSSSEIYGTLTSGPFKGIPISGCLGDQHAALLGQMCFKKGQAKSTYGTGCFLLYNTGYTKVDSNHGLLTTVAYKLGKSTPAVYALEGSVAVAGAAINWLKDNLKVMNSVSEVENIASHVMHTGDVYFVPAFSGLYAPYWQQEARGILVGLTEETEKGHIIRASLEAVCFQTRDILEAMHKDCGYPLSQLQVDGGMTSNNLLMQLQSDLCGIPVVRPLMVESTALGAAMAAGHAEGIGVWDLDHMQPKISDTFYPVITDEERDKRYHKWKCAVERCFHWDVTTPQDPNIL</sequence>
<dbReference type="EMBL" id="GEDC01025926">
    <property type="protein sequence ID" value="JAS11372.1"/>
    <property type="molecule type" value="Transcribed_RNA"/>
</dbReference>
<gene>
    <name evidence="11" type="ORF">g.38836</name>
    <name evidence="12" type="ORF">g.38846</name>
</gene>
<keyword evidence="4" id="KW-0808">Transferase</keyword>
<dbReference type="PROSITE" id="PS00445">
    <property type="entry name" value="FGGY_KINASES_2"/>
    <property type="match status" value="1"/>
</dbReference>
<dbReference type="Gene3D" id="3.30.420.40">
    <property type="match status" value="2"/>
</dbReference>
<dbReference type="EC" id="2.7.1.30" evidence="3"/>
<evidence type="ECO:0000256" key="2">
    <source>
        <dbReference type="ARBA" id="ARBA00009156"/>
    </source>
</evidence>
<comment type="pathway">
    <text evidence="1">Polyol metabolism; glycerol degradation via glycerol kinase pathway; sn-glycerol 3-phosphate from glycerol: step 1/1.</text>
</comment>
<dbReference type="GO" id="GO:0006641">
    <property type="term" value="P:triglyceride metabolic process"/>
    <property type="evidence" value="ECO:0007669"/>
    <property type="project" value="TreeGrafter"/>
</dbReference>
<keyword evidence="6" id="KW-0418">Kinase</keyword>
<dbReference type="EMBL" id="GEDC01022267">
    <property type="protein sequence ID" value="JAS15031.1"/>
    <property type="molecule type" value="Transcribed_RNA"/>
</dbReference>
<dbReference type="GO" id="GO:0046167">
    <property type="term" value="P:glycerol-3-phosphate biosynthetic process"/>
    <property type="evidence" value="ECO:0007669"/>
    <property type="project" value="TreeGrafter"/>
</dbReference>
<evidence type="ECO:0000256" key="6">
    <source>
        <dbReference type="ARBA" id="ARBA00022777"/>
    </source>
</evidence>
<dbReference type="PANTHER" id="PTHR10196">
    <property type="entry name" value="SUGAR KINASE"/>
    <property type="match status" value="1"/>
</dbReference>
<dbReference type="GO" id="GO:0006071">
    <property type="term" value="P:glycerol metabolic process"/>
    <property type="evidence" value="ECO:0007669"/>
    <property type="project" value="UniProtKB-KW"/>
</dbReference>
<reference evidence="11" key="1">
    <citation type="submission" date="2015-12" db="EMBL/GenBank/DDBJ databases">
        <title>De novo transcriptome assembly of four potential Pierce s Disease insect vectors from Arizona vineyards.</title>
        <authorList>
            <person name="Tassone E.E."/>
        </authorList>
    </citation>
    <scope>NUCLEOTIDE SEQUENCE</scope>
</reference>
<name>A0A1B6CD59_9HEMI</name>
<dbReference type="GO" id="GO:0004370">
    <property type="term" value="F:glycerol kinase activity"/>
    <property type="evidence" value="ECO:0007669"/>
    <property type="project" value="UniProtKB-EC"/>
</dbReference>
<keyword evidence="8" id="KW-0067">ATP-binding</keyword>
<evidence type="ECO:0000256" key="7">
    <source>
        <dbReference type="ARBA" id="ARBA00022798"/>
    </source>
</evidence>
<evidence type="ECO:0000256" key="3">
    <source>
        <dbReference type="ARBA" id="ARBA00012099"/>
    </source>
</evidence>
<dbReference type="FunFam" id="3.30.420.40:FF:000108">
    <property type="entry name" value="Glycerol kinase, glycosomal"/>
    <property type="match status" value="1"/>
</dbReference>
<evidence type="ECO:0000313" key="11">
    <source>
        <dbReference type="EMBL" id="JAS11372.1"/>
    </source>
</evidence>
<organism evidence="11">
    <name type="scientific">Clastoptera arizonana</name>
    <name type="common">Arizona spittle bug</name>
    <dbReference type="NCBI Taxonomy" id="38151"/>
    <lineage>
        <taxon>Eukaryota</taxon>
        <taxon>Metazoa</taxon>
        <taxon>Ecdysozoa</taxon>
        <taxon>Arthropoda</taxon>
        <taxon>Hexapoda</taxon>
        <taxon>Insecta</taxon>
        <taxon>Pterygota</taxon>
        <taxon>Neoptera</taxon>
        <taxon>Paraneoptera</taxon>
        <taxon>Hemiptera</taxon>
        <taxon>Auchenorrhyncha</taxon>
        <taxon>Cercopoidea</taxon>
        <taxon>Clastopteridae</taxon>
        <taxon>Clastoptera</taxon>
    </lineage>
</organism>
<dbReference type="SUPFAM" id="SSF53067">
    <property type="entry name" value="Actin-like ATPase domain"/>
    <property type="match status" value="2"/>
</dbReference>
<proteinExistence type="inferred from homology"/>
<evidence type="ECO:0000256" key="8">
    <source>
        <dbReference type="ARBA" id="ARBA00022840"/>
    </source>
</evidence>
<accession>A0A1B6CD59</accession>
<dbReference type="InterPro" id="IPR018483">
    <property type="entry name" value="Carb_kinase_FGGY_CS"/>
</dbReference>
<evidence type="ECO:0000256" key="9">
    <source>
        <dbReference type="ARBA" id="ARBA00043149"/>
    </source>
</evidence>
<evidence type="ECO:0000313" key="12">
    <source>
        <dbReference type="EMBL" id="JAS15031.1"/>
    </source>
</evidence>
<comment type="similarity">
    <text evidence="2">Belongs to the FGGY kinase family.</text>
</comment>
<evidence type="ECO:0000256" key="5">
    <source>
        <dbReference type="ARBA" id="ARBA00022741"/>
    </source>
</evidence>
<feature type="domain" description="Carbohydrate kinase FGGY C-terminal" evidence="10">
    <location>
        <begin position="92"/>
        <end position="282"/>
    </location>
</feature>
<dbReference type="GO" id="GO:0005739">
    <property type="term" value="C:mitochondrion"/>
    <property type="evidence" value="ECO:0007669"/>
    <property type="project" value="TreeGrafter"/>
</dbReference>
<dbReference type="InterPro" id="IPR018485">
    <property type="entry name" value="FGGY_C"/>
</dbReference>
<dbReference type="AlphaFoldDB" id="A0A1B6CD59"/>